<dbReference type="PANTHER" id="PTHR43800">
    <property type="entry name" value="PEPTIDYL-LYSINE N-ACETYLTRANSFERASE YJAB"/>
    <property type="match status" value="1"/>
</dbReference>
<dbReference type="Proteomes" id="UP001597244">
    <property type="component" value="Unassembled WGS sequence"/>
</dbReference>
<dbReference type="EC" id="2.3.1.-" evidence="4"/>
<proteinExistence type="predicted"/>
<comment type="caution">
    <text evidence="4">The sequence shown here is derived from an EMBL/GenBank/DDBJ whole genome shotgun (WGS) entry which is preliminary data.</text>
</comment>
<accession>A0ABW4DPY1</accession>
<evidence type="ECO:0000313" key="4">
    <source>
        <dbReference type="EMBL" id="MFD1465300.1"/>
    </source>
</evidence>
<feature type="domain" description="N-acetyltransferase" evidence="3">
    <location>
        <begin position="1"/>
        <end position="142"/>
    </location>
</feature>
<dbReference type="SUPFAM" id="SSF55729">
    <property type="entry name" value="Acyl-CoA N-acyltransferases (Nat)"/>
    <property type="match status" value="1"/>
</dbReference>
<name>A0ABW4DPY1_9LACO</name>
<evidence type="ECO:0000256" key="1">
    <source>
        <dbReference type="ARBA" id="ARBA00022679"/>
    </source>
</evidence>
<organism evidence="4 5">
    <name type="scientific">Lapidilactobacillus mulanensis</name>
    <dbReference type="NCBI Taxonomy" id="2485999"/>
    <lineage>
        <taxon>Bacteria</taxon>
        <taxon>Bacillati</taxon>
        <taxon>Bacillota</taxon>
        <taxon>Bacilli</taxon>
        <taxon>Lactobacillales</taxon>
        <taxon>Lactobacillaceae</taxon>
        <taxon>Lapidilactobacillus</taxon>
    </lineage>
</organism>
<reference evidence="5" key="1">
    <citation type="journal article" date="2019" name="Int. J. Syst. Evol. Microbiol.">
        <title>The Global Catalogue of Microorganisms (GCM) 10K type strain sequencing project: providing services to taxonomists for standard genome sequencing and annotation.</title>
        <authorList>
            <consortium name="The Broad Institute Genomics Platform"/>
            <consortium name="The Broad Institute Genome Sequencing Center for Infectious Disease"/>
            <person name="Wu L."/>
            <person name="Ma J."/>
        </authorList>
    </citation>
    <scope>NUCLEOTIDE SEQUENCE [LARGE SCALE GENOMIC DNA]</scope>
    <source>
        <strain evidence="5">CCM 8951</strain>
    </source>
</reference>
<keyword evidence="5" id="KW-1185">Reference proteome</keyword>
<protein>
    <submittedName>
        <fullName evidence="4">GNAT family N-acetyltransferase</fullName>
        <ecNumber evidence="4">2.3.1.-</ecNumber>
    </submittedName>
</protein>
<evidence type="ECO:0000313" key="5">
    <source>
        <dbReference type="Proteomes" id="UP001597244"/>
    </source>
</evidence>
<dbReference type="GO" id="GO:0016746">
    <property type="term" value="F:acyltransferase activity"/>
    <property type="evidence" value="ECO:0007669"/>
    <property type="project" value="UniProtKB-KW"/>
</dbReference>
<dbReference type="InterPro" id="IPR016181">
    <property type="entry name" value="Acyl_CoA_acyltransferase"/>
</dbReference>
<evidence type="ECO:0000256" key="2">
    <source>
        <dbReference type="ARBA" id="ARBA00023315"/>
    </source>
</evidence>
<keyword evidence="2 4" id="KW-0012">Acyltransferase</keyword>
<dbReference type="CDD" id="cd04301">
    <property type="entry name" value="NAT_SF"/>
    <property type="match status" value="1"/>
</dbReference>
<dbReference type="RefSeq" id="WP_125577268.1">
    <property type="nucleotide sequence ID" value="NZ_JBHTOF010000029.1"/>
</dbReference>
<keyword evidence="1 4" id="KW-0808">Transferase</keyword>
<dbReference type="PANTHER" id="PTHR43800:SF1">
    <property type="entry name" value="PEPTIDYL-LYSINE N-ACETYLTRANSFERASE YJAB"/>
    <property type="match status" value="1"/>
</dbReference>
<dbReference type="InterPro" id="IPR000182">
    <property type="entry name" value="GNAT_dom"/>
</dbReference>
<sequence>MIRAFKNKDLSRVAEIWLQTNLEAHDFIPEKYWRDNYTMVKETPAEAEIYVAADESQSQINGFIGLSDNYIAGLFVSHQAQSHGIGKQLLDYAKSVKPQLTLSVYQENSGAVNFYQRENFQIDKEQIDQDTGQKEFLMSWRR</sequence>
<evidence type="ECO:0000259" key="3">
    <source>
        <dbReference type="PROSITE" id="PS51186"/>
    </source>
</evidence>
<dbReference type="PROSITE" id="PS51186">
    <property type="entry name" value="GNAT"/>
    <property type="match status" value="1"/>
</dbReference>
<dbReference type="Pfam" id="PF13508">
    <property type="entry name" value="Acetyltransf_7"/>
    <property type="match status" value="1"/>
</dbReference>
<gene>
    <name evidence="4" type="ORF">ACFQ4L_04240</name>
</gene>
<dbReference type="Gene3D" id="3.40.630.30">
    <property type="match status" value="1"/>
</dbReference>
<dbReference type="EMBL" id="JBHTOF010000029">
    <property type="protein sequence ID" value="MFD1465300.1"/>
    <property type="molecule type" value="Genomic_DNA"/>
</dbReference>